<dbReference type="PANTHER" id="PTHR46558:SF4">
    <property type="entry name" value="DNA-BIDING PHAGE PROTEIN"/>
    <property type="match status" value="1"/>
</dbReference>
<protein>
    <submittedName>
        <fullName evidence="3">Helix-turn-helix transcriptional regulator</fullName>
    </submittedName>
</protein>
<evidence type="ECO:0000313" key="4">
    <source>
        <dbReference type="Proteomes" id="UP000824267"/>
    </source>
</evidence>
<name>A0A9D1RHX4_9BACT</name>
<organism evidence="3 4">
    <name type="scientific">Candidatus Onthomorpha intestinigallinarum</name>
    <dbReference type="NCBI Taxonomy" id="2840880"/>
    <lineage>
        <taxon>Bacteria</taxon>
        <taxon>Pseudomonadati</taxon>
        <taxon>Bacteroidota</taxon>
        <taxon>Bacteroidia</taxon>
        <taxon>Bacteroidales</taxon>
        <taxon>Candidatus Onthomorpha</taxon>
    </lineage>
</organism>
<gene>
    <name evidence="3" type="ORF">IAC47_03970</name>
</gene>
<dbReference type="SMART" id="SM00530">
    <property type="entry name" value="HTH_XRE"/>
    <property type="match status" value="1"/>
</dbReference>
<dbReference type="Gene3D" id="1.10.260.40">
    <property type="entry name" value="lambda repressor-like DNA-binding domains"/>
    <property type="match status" value="1"/>
</dbReference>
<dbReference type="InterPro" id="IPR010982">
    <property type="entry name" value="Lambda_DNA-bd_dom_sf"/>
</dbReference>
<accession>A0A9D1RHX4</accession>
<dbReference type="CDD" id="cd00093">
    <property type="entry name" value="HTH_XRE"/>
    <property type="match status" value="1"/>
</dbReference>
<dbReference type="AlphaFoldDB" id="A0A9D1RHX4"/>
<keyword evidence="1" id="KW-0238">DNA-binding</keyword>
<proteinExistence type="predicted"/>
<sequence>MKNDIRVQRAILNISQQELAERVGVSRQTINAIELGKYIPSGLVMMKIAAVCNKKVDDIFVLEEKDWE</sequence>
<dbReference type="GO" id="GO:0003677">
    <property type="term" value="F:DNA binding"/>
    <property type="evidence" value="ECO:0007669"/>
    <property type="project" value="UniProtKB-KW"/>
</dbReference>
<reference evidence="3" key="2">
    <citation type="submission" date="2021-04" db="EMBL/GenBank/DDBJ databases">
        <authorList>
            <person name="Gilroy R."/>
        </authorList>
    </citation>
    <scope>NUCLEOTIDE SEQUENCE</scope>
    <source>
        <strain evidence="3">Gambia16-930</strain>
    </source>
</reference>
<dbReference type="PROSITE" id="PS50943">
    <property type="entry name" value="HTH_CROC1"/>
    <property type="match status" value="1"/>
</dbReference>
<dbReference type="Pfam" id="PF01381">
    <property type="entry name" value="HTH_3"/>
    <property type="match status" value="1"/>
</dbReference>
<feature type="domain" description="HTH cro/C1-type" evidence="2">
    <location>
        <begin position="5"/>
        <end position="59"/>
    </location>
</feature>
<dbReference type="InterPro" id="IPR001387">
    <property type="entry name" value="Cro/C1-type_HTH"/>
</dbReference>
<dbReference type="EMBL" id="DXGG01000132">
    <property type="protein sequence ID" value="HIW87413.1"/>
    <property type="molecule type" value="Genomic_DNA"/>
</dbReference>
<dbReference type="SUPFAM" id="SSF47413">
    <property type="entry name" value="lambda repressor-like DNA-binding domains"/>
    <property type="match status" value="1"/>
</dbReference>
<comment type="caution">
    <text evidence="3">The sequence shown here is derived from an EMBL/GenBank/DDBJ whole genome shotgun (WGS) entry which is preliminary data.</text>
</comment>
<evidence type="ECO:0000313" key="3">
    <source>
        <dbReference type="EMBL" id="HIW87413.1"/>
    </source>
</evidence>
<reference evidence="3" key="1">
    <citation type="journal article" date="2021" name="PeerJ">
        <title>Extensive microbial diversity within the chicken gut microbiome revealed by metagenomics and culture.</title>
        <authorList>
            <person name="Gilroy R."/>
            <person name="Ravi A."/>
            <person name="Getino M."/>
            <person name="Pursley I."/>
            <person name="Horton D.L."/>
            <person name="Alikhan N.F."/>
            <person name="Baker D."/>
            <person name="Gharbi K."/>
            <person name="Hall N."/>
            <person name="Watson M."/>
            <person name="Adriaenssens E.M."/>
            <person name="Foster-Nyarko E."/>
            <person name="Jarju S."/>
            <person name="Secka A."/>
            <person name="Antonio M."/>
            <person name="Oren A."/>
            <person name="Chaudhuri R.R."/>
            <person name="La Ragione R."/>
            <person name="Hildebrand F."/>
            <person name="Pallen M.J."/>
        </authorList>
    </citation>
    <scope>NUCLEOTIDE SEQUENCE</scope>
    <source>
        <strain evidence="3">Gambia16-930</strain>
    </source>
</reference>
<dbReference type="PANTHER" id="PTHR46558">
    <property type="entry name" value="TRACRIPTIONAL REGULATORY PROTEIN-RELATED-RELATED"/>
    <property type="match status" value="1"/>
</dbReference>
<evidence type="ECO:0000256" key="1">
    <source>
        <dbReference type="ARBA" id="ARBA00023125"/>
    </source>
</evidence>
<evidence type="ECO:0000259" key="2">
    <source>
        <dbReference type="PROSITE" id="PS50943"/>
    </source>
</evidence>
<dbReference type="Proteomes" id="UP000824267">
    <property type="component" value="Unassembled WGS sequence"/>
</dbReference>